<feature type="transmembrane region" description="Helical" evidence="1">
    <location>
        <begin position="460"/>
        <end position="485"/>
    </location>
</feature>
<feature type="transmembrane region" description="Helical" evidence="1">
    <location>
        <begin position="431"/>
        <end position="453"/>
    </location>
</feature>
<keyword evidence="1" id="KW-1133">Transmembrane helix</keyword>
<feature type="transmembrane region" description="Helical" evidence="1">
    <location>
        <begin position="196"/>
        <end position="220"/>
    </location>
</feature>
<feature type="transmembrane region" description="Helical" evidence="1">
    <location>
        <begin position="126"/>
        <end position="150"/>
    </location>
</feature>
<organism evidence="2 4">
    <name type="scientific">Flexivirga oryzae</name>
    <dbReference type="NCBI Taxonomy" id="1794944"/>
    <lineage>
        <taxon>Bacteria</taxon>
        <taxon>Bacillati</taxon>
        <taxon>Actinomycetota</taxon>
        <taxon>Actinomycetes</taxon>
        <taxon>Micrococcales</taxon>
        <taxon>Dermacoccaceae</taxon>
        <taxon>Flexivirga</taxon>
    </lineage>
</organism>
<gene>
    <name evidence="2" type="ORF">FHU39_002653</name>
    <name evidence="3" type="ORF">FHU39_004730</name>
</gene>
<keyword evidence="1" id="KW-0472">Membrane</keyword>
<feature type="transmembrane region" description="Helical" evidence="1">
    <location>
        <begin position="21"/>
        <end position="40"/>
    </location>
</feature>
<feature type="transmembrane region" description="Helical" evidence="1">
    <location>
        <begin position="86"/>
        <end position="105"/>
    </location>
</feature>
<feature type="transmembrane region" description="Helical" evidence="1">
    <location>
        <begin position="162"/>
        <end position="184"/>
    </location>
</feature>
<sequence length="533" mass="55477">MSAAHGTGPARVALRTHRRRILAWTLPLLGLLAVVAPSYASTYPKLSQRQHLIESLGDNAATRLLYGPLPDPGTIGQLAAWEMGTYLIIASSIMALLLGVSFVRGAEDSGVAELLQASGHDGRDRLRGGLTAVAVVAVGFGLAVAAVGVAELPIVDELTWQGAVGLGAVTACCSLCFGLIGLAAGESADSTGLAKLLGFLALAVAFALRAVANVHGVTALRWVSPLGWKDVEAPYTDDRWWSLLVFAALCGAVGAGVWLIGRGREYATAPLHDRATSDDRLQVRSALALTWHLERGRWLSWTAVCAALAALFGGMSGSLVQLLQRDSSTAKLMSDLTGEHRLDAAFFSFAGVLLALLAGCYAVLTVLGSGTDEADGLLEDVLTCGVARRTPLVVRAVVAVLGSLAMLAVVGGIGALVTMTQLDDAAAGRNFAYTVGQWPAVLALTGVGVLLVGARRTVAVATWIPVAGSAVLVLMGSVLHAPRWLQVSAVFSHVPDYADGNGPSTGVFVLLLCFLVCVPLGVVWRSRRDLIPD</sequence>
<dbReference type="EMBL" id="JACHVQ010000006">
    <property type="protein sequence ID" value="MBB2894684.1"/>
    <property type="molecule type" value="Genomic_DNA"/>
</dbReference>
<feature type="transmembrane region" description="Helical" evidence="1">
    <location>
        <begin position="396"/>
        <end position="419"/>
    </location>
</feature>
<name>A0A839NBR5_9MICO</name>
<dbReference type="RefSeq" id="WP_183321056.1">
    <property type="nucleotide sequence ID" value="NZ_JACHVQ010000002.1"/>
</dbReference>
<comment type="caution">
    <text evidence="2">The sequence shown here is derived from an EMBL/GenBank/DDBJ whole genome shotgun (WGS) entry which is preliminary data.</text>
</comment>
<proteinExistence type="predicted"/>
<evidence type="ECO:0000313" key="4">
    <source>
        <dbReference type="Proteomes" id="UP000559182"/>
    </source>
</evidence>
<evidence type="ECO:0000256" key="1">
    <source>
        <dbReference type="SAM" id="Phobius"/>
    </source>
</evidence>
<dbReference type="AlphaFoldDB" id="A0A839NBR5"/>
<feature type="transmembrane region" description="Helical" evidence="1">
    <location>
        <begin position="240"/>
        <end position="261"/>
    </location>
</feature>
<feature type="transmembrane region" description="Helical" evidence="1">
    <location>
        <begin position="505"/>
        <end position="524"/>
    </location>
</feature>
<keyword evidence="4" id="KW-1185">Reference proteome</keyword>
<reference evidence="2 4" key="1">
    <citation type="submission" date="2020-08" db="EMBL/GenBank/DDBJ databases">
        <title>Sequencing the genomes of 1000 actinobacteria strains.</title>
        <authorList>
            <person name="Klenk H.-P."/>
        </authorList>
    </citation>
    <scope>NUCLEOTIDE SEQUENCE [LARGE SCALE GENOMIC DNA]</scope>
    <source>
        <strain evidence="2 4">DSM 105369</strain>
    </source>
</reference>
<accession>A0A839NBR5</accession>
<evidence type="ECO:0000313" key="3">
    <source>
        <dbReference type="EMBL" id="MBB2894684.1"/>
    </source>
</evidence>
<protein>
    <submittedName>
        <fullName evidence="2">ABC-2 type transport system permease protein</fullName>
    </submittedName>
</protein>
<dbReference type="EMBL" id="JACHVQ010000002">
    <property type="protein sequence ID" value="MBB2892635.1"/>
    <property type="molecule type" value="Genomic_DNA"/>
</dbReference>
<dbReference type="Proteomes" id="UP000559182">
    <property type="component" value="Unassembled WGS sequence"/>
</dbReference>
<keyword evidence="1" id="KW-0812">Transmembrane</keyword>
<evidence type="ECO:0000313" key="2">
    <source>
        <dbReference type="EMBL" id="MBB2892635.1"/>
    </source>
</evidence>
<feature type="transmembrane region" description="Helical" evidence="1">
    <location>
        <begin position="344"/>
        <end position="367"/>
    </location>
</feature>
<feature type="transmembrane region" description="Helical" evidence="1">
    <location>
        <begin position="298"/>
        <end position="324"/>
    </location>
</feature>